<organism evidence="3 4">
    <name type="scientific">Baudoinia panamericana (strain UAMH 10762)</name>
    <name type="common">Angels' share fungus</name>
    <name type="synonym">Baudoinia compniacensis (strain UAMH 10762)</name>
    <dbReference type="NCBI Taxonomy" id="717646"/>
    <lineage>
        <taxon>Eukaryota</taxon>
        <taxon>Fungi</taxon>
        <taxon>Dikarya</taxon>
        <taxon>Ascomycota</taxon>
        <taxon>Pezizomycotina</taxon>
        <taxon>Dothideomycetes</taxon>
        <taxon>Dothideomycetidae</taxon>
        <taxon>Mycosphaerellales</taxon>
        <taxon>Teratosphaeriaceae</taxon>
        <taxon>Baudoinia</taxon>
    </lineage>
</organism>
<dbReference type="HOGENOM" id="CLU_577437_0_0_1"/>
<dbReference type="Proteomes" id="UP000011761">
    <property type="component" value="Unassembled WGS sequence"/>
</dbReference>
<sequence>MRLLGWNVLVETGDAEQALSRSDMHEDAPEEPTAPTSPLRPMFIPLTPFLMRWSAWRYLHNHWDREAHRRAPQLECAEKAALPVSPLSSILVSHPWLTDRACSLACLMTTMAESSPSPPLRGSVAAYSDALLPTGALNCAEWKPPQGRSISDRKSCALLLPDAELSSRTPDFCKELQASSACNHPSGLCKELQPRFPPVPCWSRIGGSSSRESVYQQPTSCSAAASFAIGPSRQVPGTPNDNARDRVWWEQRAVQLDTDSRYATKKSGPKLSRWCYPLECSCHIRRAVKAFICVGTLWLLSLVRAYIIFSVKHRGGEERLPPGSLLDWPSSRPALIVTEPLKASLQMIVWLLGINTFMGTRSPSSSAFVWFSISVFVMIRLYVWMDRRDKHQKWFMLAALLCWPGLTMWSDSEWLASVFCVLPWTLLASVTLSDLLHSLAGYSKGLEAGERGSEITVPEQVAIQECKLIGCQC</sequence>
<protein>
    <submittedName>
        <fullName evidence="3">Uncharacterized protein</fullName>
    </submittedName>
</protein>
<accession>M2LM22</accession>
<feature type="region of interest" description="Disordered" evidence="1">
    <location>
        <begin position="17"/>
        <end position="39"/>
    </location>
</feature>
<keyword evidence="2" id="KW-0812">Transmembrane</keyword>
<name>M2LM22_BAUPA</name>
<keyword evidence="2" id="KW-1133">Transmembrane helix</keyword>
<evidence type="ECO:0000256" key="2">
    <source>
        <dbReference type="SAM" id="Phobius"/>
    </source>
</evidence>
<evidence type="ECO:0000313" key="3">
    <source>
        <dbReference type="EMBL" id="EMC95372.1"/>
    </source>
</evidence>
<evidence type="ECO:0000313" key="4">
    <source>
        <dbReference type="Proteomes" id="UP000011761"/>
    </source>
</evidence>
<dbReference type="GeneID" id="19115282"/>
<dbReference type="KEGG" id="bcom:BAUCODRAFT_539020"/>
<proteinExistence type="predicted"/>
<dbReference type="RefSeq" id="XP_007677864.1">
    <property type="nucleotide sequence ID" value="XM_007679674.1"/>
</dbReference>
<keyword evidence="4" id="KW-1185">Reference proteome</keyword>
<feature type="transmembrane region" description="Helical" evidence="2">
    <location>
        <begin position="364"/>
        <end position="382"/>
    </location>
</feature>
<dbReference type="AlphaFoldDB" id="M2LM22"/>
<reference evidence="3 4" key="1">
    <citation type="journal article" date="2012" name="PLoS Pathog.">
        <title>Diverse lifestyles and strategies of plant pathogenesis encoded in the genomes of eighteen Dothideomycetes fungi.</title>
        <authorList>
            <person name="Ohm R.A."/>
            <person name="Feau N."/>
            <person name="Henrissat B."/>
            <person name="Schoch C.L."/>
            <person name="Horwitz B.A."/>
            <person name="Barry K.W."/>
            <person name="Condon B.J."/>
            <person name="Copeland A.C."/>
            <person name="Dhillon B."/>
            <person name="Glaser F."/>
            <person name="Hesse C.N."/>
            <person name="Kosti I."/>
            <person name="LaButti K."/>
            <person name="Lindquist E.A."/>
            <person name="Lucas S."/>
            <person name="Salamov A.A."/>
            <person name="Bradshaw R.E."/>
            <person name="Ciuffetti L."/>
            <person name="Hamelin R.C."/>
            <person name="Kema G.H.J."/>
            <person name="Lawrence C."/>
            <person name="Scott J.A."/>
            <person name="Spatafora J.W."/>
            <person name="Turgeon B.G."/>
            <person name="de Wit P.J.G.M."/>
            <person name="Zhong S."/>
            <person name="Goodwin S.B."/>
            <person name="Grigoriev I.V."/>
        </authorList>
    </citation>
    <scope>NUCLEOTIDE SEQUENCE [LARGE SCALE GENOMIC DNA]</scope>
    <source>
        <strain evidence="3 4">UAMH 10762</strain>
    </source>
</reference>
<evidence type="ECO:0000256" key="1">
    <source>
        <dbReference type="SAM" id="MobiDB-lite"/>
    </source>
</evidence>
<gene>
    <name evidence="3" type="ORF">BAUCODRAFT_539020</name>
</gene>
<dbReference type="EMBL" id="KB445557">
    <property type="protein sequence ID" value="EMC95372.1"/>
    <property type="molecule type" value="Genomic_DNA"/>
</dbReference>
<keyword evidence="2" id="KW-0472">Membrane</keyword>